<evidence type="ECO:0000256" key="5">
    <source>
        <dbReference type="ARBA" id="ARBA00022553"/>
    </source>
</evidence>
<feature type="transmembrane region" description="Helical" evidence="22">
    <location>
        <begin position="474"/>
        <end position="500"/>
    </location>
</feature>
<evidence type="ECO:0000256" key="22">
    <source>
        <dbReference type="SAM" id="Phobius"/>
    </source>
</evidence>
<evidence type="ECO:0000256" key="9">
    <source>
        <dbReference type="ARBA" id="ARBA00022734"/>
    </source>
</evidence>
<feature type="domain" description="Protein kinase" evidence="24">
    <location>
        <begin position="533"/>
        <end position="806"/>
    </location>
</feature>
<keyword evidence="3" id="KW-0723">Serine/threonine-protein kinase</keyword>
<evidence type="ECO:0000256" key="18">
    <source>
        <dbReference type="ARBA" id="ARBA00047899"/>
    </source>
</evidence>
<comment type="catalytic activity">
    <reaction evidence="19">
        <text>L-seryl-[protein] + ATP = O-phospho-L-seryl-[protein] + ADP + H(+)</text>
        <dbReference type="Rhea" id="RHEA:17989"/>
        <dbReference type="Rhea" id="RHEA-COMP:9863"/>
        <dbReference type="Rhea" id="RHEA-COMP:11604"/>
        <dbReference type="ChEBI" id="CHEBI:15378"/>
        <dbReference type="ChEBI" id="CHEBI:29999"/>
        <dbReference type="ChEBI" id="CHEBI:30616"/>
        <dbReference type="ChEBI" id="CHEBI:83421"/>
        <dbReference type="ChEBI" id="CHEBI:456216"/>
        <dbReference type="EC" id="2.7.11.1"/>
    </reaction>
</comment>
<evidence type="ECO:0000256" key="13">
    <source>
        <dbReference type="ARBA" id="ARBA00022989"/>
    </source>
</evidence>
<dbReference type="InterPro" id="IPR000719">
    <property type="entry name" value="Prot_kinase_dom"/>
</dbReference>
<evidence type="ECO:0000256" key="12">
    <source>
        <dbReference type="ARBA" id="ARBA00022840"/>
    </source>
</evidence>
<dbReference type="InterPro" id="IPR051343">
    <property type="entry name" value="G-type_lectin_kinases/EP1-like"/>
</dbReference>
<keyword evidence="10 20" id="KW-0547">Nucleotide-binding</keyword>
<dbReference type="InterPro" id="IPR011009">
    <property type="entry name" value="Kinase-like_dom_sf"/>
</dbReference>
<comment type="catalytic activity">
    <reaction evidence="18">
        <text>L-threonyl-[protein] + ATP = O-phospho-L-threonyl-[protein] + ADP + H(+)</text>
        <dbReference type="Rhea" id="RHEA:46608"/>
        <dbReference type="Rhea" id="RHEA-COMP:11060"/>
        <dbReference type="Rhea" id="RHEA-COMP:11605"/>
        <dbReference type="ChEBI" id="CHEBI:15378"/>
        <dbReference type="ChEBI" id="CHEBI:30013"/>
        <dbReference type="ChEBI" id="CHEBI:30616"/>
        <dbReference type="ChEBI" id="CHEBI:61977"/>
        <dbReference type="ChEBI" id="CHEBI:456216"/>
        <dbReference type="EC" id="2.7.11.1"/>
    </reaction>
</comment>
<evidence type="ECO:0000256" key="16">
    <source>
        <dbReference type="ARBA" id="ARBA00023170"/>
    </source>
</evidence>
<evidence type="ECO:0000256" key="20">
    <source>
        <dbReference type="PROSITE-ProRule" id="PRU10141"/>
    </source>
</evidence>
<feature type="binding site" evidence="20">
    <location>
        <position position="994"/>
    </location>
    <ligand>
        <name>ATP</name>
        <dbReference type="ChEBI" id="CHEBI:30616"/>
    </ligand>
</feature>
<comment type="caution">
    <text evidence="27">The sequence shown here is derived from an EMBL/GenBank/DDBJ whole genome shotgun (WGS) entry which is preliminary data.</text>
</comment>
<feature type="chain" id="PRO_5042873399" description="non-specific serine/threonine protein kinase" evidence="23">
    <location>
        <begin position="25"/>
        <end position="1274"/>
    </location>
</feature>
<name>A0AAP0GTM2_9ASTR</name>
<dbReference type="InterPro" id="IPR001480">
    <property type="entry name" value="Bulb-type_lectin_dom"/>
</dbReference>
<keyword evidence="12 20" id="KW-0067">ATP-binding</keyword>
<dbReference type="Pfam" id="PF00069">
    <property type="entry name" value="Pkinase"/>
    <property type="match status" value="2"/>
</dbReference>
<dbReference type="FunFam" id="3.30.200.20:FF:000178">
    <property type="entry name" value="serine/threonine-protein kinase PBS1-like"/>
    <property type="match status" value="1"/>
</dbReference>
<dbReference type="PROSITE" id="PS50948">
    <property type="entry name" value="PAN"/>
    <property type="match status" value="1"/>
</dbReference>
<evidence type="ECO:0000256" key="14">
    <source>
        <dbReference type="ARBA" id="ARBA00023136"/>
    </source>
</evidence>
<dbReference type="FunFam" id="1.10.510.10:FF:000248">
    <property type="entry name" value="S-receptor-like kinase 5"/>
    <property type="match status" value="1"/>
</dbReference>
<keyword evidence="7 22" id="KW-0812">Transmembrane</keyword>
<dbReference type="SUPFAM" id="SSF51110">
    <property type="entry name" value="alpha-D-mannose-specific plant lectins"/>
    <property type="match status" value="1"/>
</dbReference>
<keyword evidence="14 22" id="KW-0472">Membrane</keyword>
<dbReference type="SUPFAM" id="SSF56112">
    <property type="entry name" value="Protein kinase-like (PK-like)"/>
    <property type="match status" value="2"/>
</dbReference>
<keyword evidence="11" id="KW-0418">Kinase</keyword>
<feature type="binding site" evidence="20">
    <location>
        <position position="561"/>
    </location>
    <ligand>
        <name>ATP</name>
        <dbReference type="ChEBI" id="CHEBI:30616"/>
    </ligand>
</feature>
<evidence type="ECO:0000259" key="24">
    <source>
        <dbReference type="PROSITE" id="PS50011"/>
    </source>
</evidence>
<dbReference type="Pfam" id="PF01453">
    <property type="entry name" value="B_lectin"/>
    <property type="match status" value="1"/>
</dbReference>
<dbReference type="Proteomes" id="UP001408789">
    <property type="component" value="Unassembled WGS sequence"/>
</dbReference>
<comment type="subcellular location">
    <subcellularLocation>
        <location evidence="1">Membrane</location>
        <topology evidence="1">Single-pass type I membrane protein</topology>
    </subcellularLocation>
</comment>
<evidence type="ECO:0000256" key="21">
    <source>
        <dbReference type="SAM" id="MobiDB-lite"/>
    </source>
</evidence>
<evidence type="ECO:0000256" key="1">
    <source>
        <dbReference type="ARBA" id="ARBA00004479"/>
    </source>
</evidence>
<evidence type="ECO:0000256" key="19">
    <source>
        <dbReference type="ARBA" id="ARBA00048679"/>
    </source>
</evidence>
<evidence type="ECO:0000256" key="2">
    <source>
        <dbReference type="ARBA" id="ARBA00012513"/>
    </source>
</evidence>
<proteinExistence type="predicted"/>
<dbReference type="Pfam" id="PF08276">
    <property type="entry name" value="PAN_2"/>
    <property type="match status" value="1"/>
</dbReference>
<dbReference type="GO" id="GO:0016020">
    <property type="term" value="C:membrane"/>
    <property type="evidence" value="ECO:0007669"/>
    <property type="project" value="UniProtKB-SubCell"/>
</dbReference>
<keyword evidence="15" id="KW-1015">Disulfide bond</keyword>
<evidence type="ECO:0000313" key="27">
    <source>
        <dbReference type="EMBL" id="KAK9059924.1"/>
    </source>
</evidence>
<keyword evidence="5" id="KW-0597">Phosphoprotein</keyword>
<evidence type="ECO:0000256" key="4">
    <source>
        <dbReference type="ARBA" id="ARBA00022536"/>
    </source>
</evidence>
<dbReference type="EMBL" id="JBCNJP010000020">
    <property type="protein sequence ID" value="KAK9059924.1"/>
    <property type="molecule type" value="Genomic_DNA"/>
</dbReference>
<evidence type="ECO:0000259" key="25">
    <source>
        <dbReference type="PROSITE" id="PS50927"/>
    </source>
</evidence>
<dbReference type="PROSITE" id="PS00107">
    <property type="entry name" value="PROTEIN_KINASE_ATP"/>
    <property type="match status" value="2"/>
</dbReference>
<dbReference type="Gene3D" id="3.30.200.20">
    <property type="entry name" value="Phosphorylase Kinase, domain 1"/>
    <property type="match status" value="2"/>
</dbReference>
<feature type="compositionally biased region" description="Polar residues" evidence="21">
    <location>
        <begin position="1249"/>
        <end position="1259"/>
    </location>
</feature>
<feature type="signal peptide" evidence="23">
    <location>
        <begin position="1"/>
        <end position="24"/>
    </location>
</feature>
<keyword evidence="17" id="KW-0325">Glycoprotein</keyword>
<dbReference type="CDD" id="cd00028">
    <property type="entry name" value="B_lectin"/>
    <property type="match status" value="1"/>
</dbReference>
<feature type="domain" description="Bulb-type lectin" evidence="25">
    <location>
        <begin position="53"/>
        <end position="181"/>
    </location>
</feature>
<keyword evidence="4" id="KW-0245">EGF-like domain</keyword>
<dbReference type="SMART" id="SM00220">
    <property type="entry name" value="S_TKc"/>
    <property type="match status" value="2"/>
</dbReference>
<keyword evidence="6" id="KW-0808">Transferase</keyword>
<keyword evidence="28" id="KW-1185">Reference proteome</keyword>
<evidence type="ECO:0000259" key="26">
    <source>
        <dbReference type="PROSITE" id="PS50948"/>
    </source>
</evidence>
<accession>A0AAP0GTM2</accession>
<dbReference type="InterPro" id="IPR003609">
    <property type="entry name" value="Pan_app"/>
</dbReference>
<dbReference type="PANTHER" id="PTHR47976:SF30">
    <property type="entry name" value="RECEPTOR-LIKE SERINE_THREONINE-PROTEIN KINASE"/>
    <property type="match status" value="1"/>
</dbReference>
<feature type="region of interest" description="Disordered" evidence="21">
    <location>
        <begin position="1249"/>
        <end position="1274"/>
    </location>
</feature>
<dbReference type="FunFam" id="2.90.10.30:FF:000003">
    <property type="entry name" value="Os04g0303100 protein"/>
    <property type="match status" value="1"/>
</dbReference>
<evidence type="ECO:0000256" key="23">
    <source>
        <dbReference type="SAM" id="SignalP"/>
    </source>
</evidence>
<dbReference type="GO" id="GO:0030246">
    <property type="term" value="F:carbohydrate binding"/>
    <property type="evidence" value="ECO:0007669"/>
    <property type="project" value="UniProtKB-KW"/>
</dbReference>
<dbReference type="PANTHER" id="PTHR47976">
    <property type="entry name" value="G-TYPE LECTIN S-RECEPTOR-LIKE SERINE/THREONINE-PROTEIN KINASE SD2-5"/>
    <property type="match status" value="1"/>
</dbReference>
<evidence type="ECO:0000256" key="15">
    <source>
        <dbReference type="ARBA" id="ARBA00023157"/>
    </source>
</evidence>
<dbReference type="InterPro" id="IPR036426">
    <property type="entry name" value="Bulb-type_lectin_dom_sf"/>
</dbReference>
<dbReference type="PROSITE" id="PS50927">
    <property type="entry name" value="BULB_LECTIN"/>
    <property type="match status" value="1"/>
</dbReference>
<dbReference type="GO" id="GO:0005524">
    <property type="term" value="F:ATP binding"/>
    <property type="evidence" value="ECO:0007669"/>
    <property type="project" value="UniProtKB-UniRule"/>
</dbReference>
<gene>
    <name evidence="27" type="ORF">SSX86_020628</name>
</gene>
<dbReference type="FunFam" id="2.90.10.10:FF:000039">
    <property type="entry name" value="G-type lectin S-receptor-like serine/threonine-protein kinase SD2-5"/>
    <property type="match status" value="1"/>
</dbReference>
<protein>
    <recommendedName>
        <fullName evidence="2">non-specific serine/threonine protein kinase</fullName>
        <ecNumber evidence="2">2.7.11.1</ecNumber>
    </recommendedName>
</protein>
<keyword evidence="9" id="KW-0430">Lectin</keyword>
<dbReference type="Gene3D" id="2.90.10.30">
    <property type="match status" value="1"/>
</dbReference>
<sequence length="1274" mass="142408">MMRAPWIYYSFALFLILNCYSTTAQPPLDYQKTANLSTTWSNTESTLHFANFSDSSSIRTILLRGSFGLGPKFACGFYCDGTSTSCLFAIYIVHTDGDGYIIEPITGLPQVVWSANRDHPVSNGAMLNLTASGELVLQDADGSTVWTTNTTGKSVVGLNLTDDGNLVLFDRNSSAVWQSFDYPTDCLVPGQALFQGQQLIPSVSSTNWTAQKDLFSLQVTDDGLFAYVGSKPPQAYYSYEVHGHYRNTRRRYVRFLNGGLSLFILSVEPRNPDDVITIPRASSAQYMKLMPDGHLRVFEWLARWLVVADLFNGYVGECDYPMACGRYGLCSGNQQCSCPVSSSPRIDYFRAENDQQSNLGCSEITPLTCNATKDQVFIELKNITYFNIILADMQNVDMETCKRACFNNCSCKAALFQYGFWYGTNSSSGNCFLHSEIFTMINVDPHVIGYNASVFLKVQNVIAPPPSSKSQSTLAVILTSTIGSAMFLFGAIGFLVYIICKRRRATQMKEEYIGEVPGIPTRFSYEELKTATEDFNKKLGQGGFGAVYKGTLEDGSKIAIKRLEGLGQVNKSFLAEVESIGSIHHVNLVRLCGFCAWKSQRFLVYEFMSNGSLDRWIYHGDREHALDWECRKKIILDIAKGLAYLHEDCRQKIIHLDIKPQNILLDSDFNAKVFDFGLSKLIDRNQTQVMTTMRGTPGYLAPEWLSSVITEKVDVYSFGIVLLETLCGRKNFDRSQPKESWHLLVILQKCWEQGMLVDMVDKYSEDMQTHGPEVVEIIKVASWCLQYDFTKRPSMSMVVKVLEGVMKVESSLDYNFTDPRLQKTAVEHDKDMTPLLASVLSSPRIQDVYIRSLSLAGFKPFYTTIHKNQFDFRTCKQSITTVYVFIDQTSINVVRVGKIKGFAAELSPIITCIEGKVTSASVPPSPHSPRSQAEILKTANLKSFSFNVLKTATRNFRPDSVLGEGGFGSVFKGWIDEQSLAAAKPGTGTVIAVKRLNHVGIQGHQEWLAEINYLGQLHHPNLVKLIGYCLEDDHRLLVYEFMPRGSLENHIFRRSSYFQPLSWNLRIKVALGAAKGLAYLHSPEAKVIYRDFKSSNILIDSNYNAKLSDFGLAKDGPADGQSHVSTRVMGTHGYAAPEYMATGHLTARSDIYSFGVVLLELLTGRRCIDKNRPSGDQILVVFAKPFLTSKRKILHIMDPRIEGQYSSAVATRAALLAMKCLMKEPKHRPDADELAKSLEQIQELQIASESVRNESVQNNDDNKVGFDGSSSRGV</sequence>
<dbReference type="Gene3D" id="1.10.510.10">
    <property type="entry name" value="Transferase(Phosphotransferase) domain 1"/>
    <property type="match status" value="2"/>
</dbReference>
<evidence type="ECO:0000256" key="6">
    <source>
        <dbReference type="ARBA" id="ARBA00022679"/>
    </source>
</evidence>
<dbReference type="FunFam" id="1.10.510.10:FF:000051">
    <property type="entry name" value="Receptor-like serine/threonine-protein kinase ALE2"/>
    <property type="match status" value="1"/>
</dbReference>
<dbReference type="EC" id="2.7.11.1" evidence="2"/>
<reference evidence="27 28" key="1">
    <citation type="submission" date="2024-04" db="EMBL/GenBank/DDBJ databases">
        <title>The reference genome of an endangered Asteraceae, Deinandra increscens subsp. villosa, native to the Central Coast of California.</title>
        <authorList>
            <person name="Guilliams M."/>
            <person name="Hasenstab-Lehman K."/>
            <person name="Meyer R."/>
            <person name="Mcevoy S."/>
        </authorList>
    </citation>
    <scope>NUCLEOTIDE SEQUENCE [LARGE SCALE GENOMIC DNA]</scope>
    <source>
        <tissue evidence="27">Leaf</tissue>
    </source>
</reference>
<dbReference type="AlphaFoldDB" id="A0AAP0GTM2"/>
<organism evidence="27 28">
    <name type="scientific">Deinandra increscens subsp. villosa</name>
    <dbReference type="NCBI Taxonomy" id="3103831"/>
    <lineage>
        <taxon>Eukaryota</taxon>
        <taxon>Viridiplantae</taxon>
        <taxon>Streptophyta</taxon>
        <taxon>Embryophyta</taxon>
        <taxon>Tracheophyta</taxon>
        <taxon>Spermatophyta</taxon>
        <taxon>Magnoliopsida</taxon>
        <taxon>eudicotyledons</taxon>
        <taxon>Gunneridae</taxon>
        <taxon>Pentapetalae</taxon>
        <taxon>asterids</taxon>
        <taxon>campanulids</taxon>
        <taxon>Asterales</taxon>
        <taxon>Asteraceae</taxon>
        <taxon>Asteroideae</taxon>
        <taxon>Heliantheae alliance</taxon>
        <taxon>Madieae</taxon>
        <taxon>Madiinae</taxon>
        <taxon>Deinandra</taxon>
    </lineage>
</organism>
<dbReference type="PROSITE" id="PS00108">
    <property type="entry name" value="PROTEIN_KINASE_ST"/>
    <property type="match status" value="2"/>
</dbReference>
<evidence type="ECO:0000256" key="8">
    <source>
        <dbReference type="ARBA" id="ARBA00022729"/>
    </source>
</evidence>
<dbReference type="GO" id="GO:0004674">
    <property type="term" value="F:protein serine/threonine kinase activity"/>
    <property type="evidence" value="ECO:0007669"/>
    <property type="project" value="UniProtKB-KW"/>
</dbReference>
<dbReference type="InterPro" id="IPR017441">
    <property type="entry name" value="Protein_kinase_ATP_BS"/>
</dbReference>
<keyword evidence="16" id="KW-0675">Receptor</keyword>
<keyword evidence="8 23" id="KW-0732">Signal</keyword>
<keyword evidence="13 22" id="KW-1133">Transmembrane helix</keyword>
<evidence type="ECO:0000256" key="7">
    <source>
        <dbReference type="ARBA" id="ARBA00022692"/>
    </source>
</evidence>
<dbReference type="FunFam" id="3.30.200.20:FF:000228">
    <property type="entry name" value="Serine/threonine-protein kinase BIK1"/>
    <property type="match status" value="1"/>
</dbReference>
<evidence type="ECO:0000256" key="3">
    <source>
        <dbReference type="ARBA" id="ARBA00022527"/>
    </source>
</evidence>
<evidence type="ECO:0000313" key="28">
    <source>
        <dbReference type="Proteomes" id="UP001408789"/>
    </source>
</evidence>
<feature type="domain" description="Apple" evidence="26">
    <location>
        <begin position="369"/>
        <end position="454"/>
    </location>
</feature>
<dbReference type="CDD" id="cd14066">
    <property type="entry name" value="STKc_IRAK"/>
    <property type="match status" value="1"/>
</dbReference>
<evidence type="ECO:0000256" key="10">
    <source>
        <dbReference type="ARBA" id="ARBA00022741"/>
    </source>
</evidence>
<evidence type="ECO:0000256" key="11">
    <source>
        <dbReference type="ARBA" id="ARBA00022777"/>
    </source>
</evidence>
<dbReference type="SMART" id="SM00108">
    <property type="entry name" value="B_lectin"/>
    <property type="match status" value="1"/>
</dbReference>
<evidence type="ECO:0000256" key="17">
    <source>
        <dbReference type="ARBA" id="ARBA00023180"/>
    </source>
</evidence>
<dbReference type="InterPro" id="IPR008271">
    <property type="entry name" value="Ser/Thr_kinase_AS"/>
</dbReference>
<feature type="domain" description="Protein kinase" evidence="24">
    <location>
        <begin position="956"/>
        <end position="1241"/>
    </location>
</feature>
<dbReference type="PROSITE" id="PS50011">
    <property type="entry name" value="PROTEIN_KINASE_DOM"/>
    <property type="match status" value="2"/>
</dbReference>